<keyword evidence="3" id="KW-0548">Nucleotidyltransferase</keyword>
<evidence type="ECO:0000256" key="7">
    <source>
        <dbReference type="ARBA" id="ARBA00022918"/>
    </source>
</evidence>
<proteinExistence type="predicted"/>
<dbReference type="Pfam" id="PF00078">
    <property type="entry name" value="RVT_1"/>
    <property type="match status" value="1"/>
</dbReference>
<dbReference type="InterPro" id="IPR043128">
    <property type="entry name" value="Rev_trsase/Diguanyl_cyclase"/>
</dbReference>
<evidence type="ECO:0000313" key="11">
    <source>
        <dbReference type="Proteomes" id="UP000321947"/>
    </source>
</evidence>
<dbReference type="GO" id="GO:0008233">
    <property type="term" value="F:peptidase activity"/>
    <property type="evidence" value="ECO:0007669"/>
    <property type="project" value="UniProtKB-KW"/>
</dbReference>
<name>A0A5D3BMW9_CUCMM</name>
<dbReference type="PROSITE" id="PS50878">
    <property type="entry name" value="RT_POL"/>
    <property type="match status" value="1"/>
</dbReference>
<organism evidence="10 11">
    <name type="scientific">Cucumis melo var. makuwa</name>
    <name type="common">Oriental melon</name>
    <dbReference type="NCBI Taxonomy" id="1194695"/>
    <lineage>
        <taxon>Eukaryota</taxon>
        <taxon>Viridiplantae</taxon>
        <taxon>Streptophyta</taxon>
        <taxon>Embryophyta</taxon>
        <taxon>Tracheophyta</taxon>
        <taxon>Spermatophyta</taxon>
        <taxon>Magnoliopsida</taxon>
        <taxon>eudicotyledons</taxon>
        <taxon>Gunneridae</taxon>
        <taxon>Pentapetalae</taxon>
        <taxon>rosids</taxon>
        <taxon>fabids</taxon>
        <taxon>Cucurbitales</taxon>
        <taxon>Cucurbitaceae</taxon>
        <taxon>Benincaseae</taxon>
        <taxon>Cucumis</taxon>
    </lineage>
</organism>
<dbReference type="InterPro" id="IPR043502">
    <property type="entry name" value="DNA/RNA_pol_sf"/>
</dbReference>
<comment type="caution">
    <text evidence="10">The sequence shown here is derived from an EMBL/GenBank/DDBJ whole genome shotgun (WGS) entry which is preliminary data.</text>
</comment>
<dbReference type="Gene3D" id="3.30.70.270">
    <property type="match status" value="1"/>
</dbReference>
<dbReference type="CDD" id="cd01647">
    <property type="entry name" value="RT_LTR"/>
    <property type="match status" value="1"/>
</dbReference>
<dbReference type="SUPFAM" id="SSF56672">
    <property type="entry name" value="DNA/RNA polymerases"/>
    <property type="match status" value="1"/>
</dbReference>
<keyword evidence="4" id="KW-0540">Nuclease</keyword>
<accession>A0A5D3BMW9</accession>
<dbReference type="FunFam" id="3.10.10.10:FF:000007">
    <property type="entry name" value="Retrovirus-related Pol polyprotein from transposon 17.6-like Protein"/>
    <property type="match status" value="1"/>
</dbReference>
<reference evidence="10 11" key="1">
    <citation type="submission" date="2019-08" db="EMBL/GenBank/DDBJ databases">
        <title>Draft genome sequences of two oriental melons (Cucumis melo L. var makuwa).</title>
        <authorList>
            <person name="Kwon S.-Y."/>
        </authorList>
    </citation>
    <scope>NUCLEOTIDE SEQUENCE [LARGE SCALE GENOMIC DNA]</scope>
    <source>
        <strain evidence="11">cv. Chang Bougi</strain>
        <tissue evidence="10">Leaf</tissue>
    </source>
</reference>
<dbReference type="InterPro" id="IPR000477">
    <property type="entry name" value="RT_dom"/>
</dbReference>
<protein>
    <submittedName>
        <fullName evidence="10">Retrovirus-related Pol polyprotein from transposon 297 family</fullName>
    </submittedName>
</protein>
<gene>
    <name evidence="10" type="ORF">E5676_scaffold1923G00080</name>
</gene>
<feature type="domain" description="Reverse transcriptase" evidence="9">
    <location>
        <begin position="431"/>
        <end position="610"/>
    </location>
</feature>
<dbReference type="GO" id="GO:0006508">
    <property type="term" value="P:proteolysis"/>
    <property type="evidence" value="ECO:0007669"/>
    <property type="project" value="UniProtKB-KW"/>
</dbReference>
<dbReference type="EMBL" id="SSTD01016869">
    <property type="protein sequence ID" value="TYK00330.1"/>
    <property type="molecule type" value="Genomic_DNA"/>
</dbReference>
<dbReference type="Gene3D" id="3.10.10.10">
    <property type="entry name" value="HIV Type 1 Reverse Transcriptase, subunit A, domain 1"/>
    <property type="match status" value="1"/>
</dbReference>
<dbReference type="AlphaFoldDB" id="A0A5D3BMW9"/>
<dbReference type="GO" id="GO:0003964">
    <property type="term" value="F:RNA-directed DNA polymerase activity"/>
    <property type="evidence" value="ECO:0007669"/>
    <property type="project" value="UniProtKB-KW"/>
</dbReference>
<evidence type="ECO:0000256" key="3">
    <source>
        <dbReference type="ARBA" id="ARBA00022695"/>
    </source>
</evidence>
<sequence length="640" mass="72468">MTKVVEERLETVEQDMKRLPVIEENIALLSKSIAEMNSQIDKQSQQQQVILKSLKGSLEMIRRERKQRKDPPAKSRRAVSGDQRGNIGGPVLNHQTKDNRRRVSNRFDKLLAPVAFLPTVVLEETFMNGLNPWLKSEVETLEPNGLAQMMKLALKIENRELVRKEYGLISAYDTKTTYKSQQPKNVGSVAAKEGTIGGSWPMRTITLREMATGDNRREGPTKRLADAEFQARREKGLCFRCGEKYYARHRCKSKENKELRMLLVKEGGEELEIVEEEFFDAETEMKQVEETSNYGVILGSGTAVKVEGVDMILGMQWLHSLRGDGSRLEEVTVDFLPPGQEDHDKGRPESHPNMGEFEESGEVMGGRNPGISCGMLNHRLQADGGICTRKRTGGGSGGPHSLLWNRPDKRLTVPVCTSPEGRDGAAGILNALIRIIRPSKSSYSSPVLLVRKKDGSWRFCVDYQALNNVTIPDKFSISVIEELFDELKGASIFSKIDLKFGYHQIRICPEDIEKTAFRTHEGHYEFLVMSFGLINAPSTFQALMNQVFKPYLRRFVLIFFDDILVYSQGMEEHVQHLEVVLGLLKEKKLYVNLEKCSFAKRRIGYLGHFISEQGIEVDPEKIRRLMSGQFQSMCVKFVGS</sequence>
<dbReference type="GO" id="GO:0004519">
    <property type="term" value="F:endonuclease activity"/>
    <property type="evidence" value="ECO:0007669"/>
    <property type="project" value="UniProtKB-KW"/>
</dbReference>
<keyword evidence="5" id="KW-0255">Endonuclease</keyword>
<evidence type="ECO:0000259" key="9">
    <source>
        <dbReference type="PROSITE" id="PS50878"/>
    </source>
</evidence>
<evidence type="ECO:0000313" key="10">
    <source>
        <dbReference type="EMBL" id="TYK00330.1"/>
    </source>
</evidence>
<dbReference type="Proteomes" id="UP000321947">
    <property type="component" value="Unassembled WGS sequence"/>
</dbReference>
<evidence type="ECO:0000256" key="6">
    <source>
        <dbReference type="ARBA" id="ARBA00022801"/>
    </source>
</evidence>
<keyword evidence="1" id="KW-0645">Protease</keyword>
<feature type="region of interest" description="Disordered" evidence="8">
    <location>
        <begin position="63"/>
        <end position="97"/>
    </location>
</feature>
<evidence type="ECO:0000256" key="4">
    <source>
        <dbReference type="ARBA" id="ARBA00022722"/>
    </source>
</evidence>
<dbReference type="PANTHER" id="PTHR24559:SF444">
    <property type="entry name" value="REVERSE TRANSCRIPTASE DOMAIN-CONTAINING PROTEIN"/>
    <property type="match status" value="1"/>
</dbReference>
<evidence type="ECO:0000256" key="8">
    <source>
        <dbReference type="SAM" id="MobiDB-lite"/>
    </source>
</evidence>
<keyword evidence="6" id="KW-0378">Hydrolase</keyword>
<dbReference type="InterPro" id="IPR053134">
    <property type="entry name" value="RNA-dir_DNA_polymerase"/>
</dbReference>
<evidence type="ECO:0000256" key="2">
    <source>
        <dbReference type="ARBA" id="ARBA00022679"/>
    </source>
</evidence>
<keyword evidence="2" id="KW-0808">Transferase</keyword>
<keyword evidence="7" id="KW-0695">RNA-directed DNA polymerase</keyword>
<evidence type="ECO:0000256" key="1">
    <source>
        <dbReference type="ARBA" id="ARBA00022670"/>
    </source>
</evidence>
<dbReference type="PANTHER" id="PTHR24559">
    <property type="entry name" value="TRANSPOSON TY3-I GAG-POL POLYPROTEIN"/>
    <property type="match status" value="1"/>
</dbReference>
<evidence type="ECO:0000256" key="5">
    <source>
        <dbReference type="ARBA" id="ARBA00022759"/>
    </source>
</evidence>